<reference evidence="2" key="1">
    <citation type="journal article" date="2015" name="Nature">
        <title>Complex archaea that bridge the gap between prokaryotes and eukaryotes.</title>
        <authorList>
            <person name="Spang A."/>
            <person name="Saw J.H."/>
            <person name="Jorgensen S.L."/>
            <person name="Zaremba-Niedzwiedzka K."/>
            <person name="Martijn J."/>
            <person name="Lind A.E."/>
            <person name="van Eijk R."/>
            <person name="Schleper C."/>
            <person name="Guy L."/>
            <person name="Ettema T.J."/>
        </authorList>
    </citation>
    <scope>NUCLEOTIDE SEQUENCE</scope>
</reference>
<dbReference type="GO" id="GO:0008757">
    <property type="term" value="F:S-adenosylmethionine-dependent methyltransferase activity"/>
    <property type="evidence" value="ECO:0007669"/>
    <property type="project" value="InterPro"/>
</dbReference>
<comment type="caution">
    <text evidence="2">The sequence shown here is derived from an EMBL/GenBank/DDBJ whole genome shotgun (WGS) entry which is preliminary data.</text>
</comment>
<dbReference type="InterPro" id="IPR029063">
    <property type="entry name" value="SAM-dependent_MTases_sf"/>
</dbReference>
<gene>
    <name evidence="2" type="ORF">LCGC14_0699890</name>
</gene>
<dbReference type="InterPro" id="IPR013216">
    <property type="entry name" value="Methyltransf_11"/>
</dbReference>
<dbReference type="EMBL" id="LAZR01001490">
    <property type="protein sequence ID" value="KKN43769.1"/>
    <property type="molecule type" value="Genomic_DNA"/>
</dbReference>
<dbReference type="PANTHER" id="PTHR42912:SF80">
    <property type="entry name" value="METHYLTRANSFERASE DOMAIN-CONTAINING PROTEIN"/>
    <property type="match status" value="1"/>
</dbReference>
<protein>
    <recommendedName>
        <fullName evidence="1">Methyltransferase type 11 domain-containing protein</fullName>
    </recommendedName>
</protein>
<proteinExistence type="predicted"/>
<dbReference type="AlphaFoldDB" id="A0A0F9QMV4"/>
<dbReference type="Gene3D" id="3.40.50.150">
    <property type="entry name" value="Vaccinia Virus protein VP39"/>
    <property type="match status" value="1"/>
</dbReference>
<evidence type="ECO:0000313" key="2">
    <source>
        <dbReference type="EMBL" id="KKN43769.1"/>
    </source>
</evidence>
<evidence type="ECO:0000259" key="1">
    <source>
        <dbReference type="Pfam" id="PF08241"/>
    </source>
</evidence>
<dbReference type="CDD" id="cd02440">
    <property type="entry name" value="AdoMet_MTases"/>
    <property type="match status" value="1"/>
</dbReference>
<dbReference type="SUPFAM" id="SSF53335">
    <property type="entry name" value="S-adenosyl-L-methionine-dependent methyltransferases"/>
    <property type="match status" value="1"/>
</dbReference>
<dbReference type="Pfam" id="PF08241">
    <property type="entry name" value="Methyltransf_11"/>
    <property type="match status" value="1"/>
</dbReference>
<dbReference type="InterPro" id="IPR050508">
    <property type="entry name" value="Methyltransf_Superfamily"/>
</dbReference>
<sequence>MNKEKVAHYEKNWQEYDEWYDTHQSLYQTEIKALEKVMPSGWGLEIGVGTGRFASPFSVRYGLDPSFNMLKLAKQRNIRVIQGFGENLPFKNESFHYVLIVFTIELVDDPPRFLKEAARILKKDGTLILGIMDRNSLWGEFYEQKAAQGESYAGFSFLIPEEILEIFKNIDMEFEEAFQALFQTPPDIKDIEQPKRGFGKGGFVVLTAIKNK</sequence>
<accession>A0A0F9QMV4</accession>
<organism evidence="2">
    <name type="scientific">marine sediment metagenome</name>
    <dbReference type="NCBI Taxonomy" id="412755"/>
    <lineage>
        <taxon>unclassified sequences</taxon>
        <taxon>metagenomes</taxon>
        <taxon>ecological metagenomes</taxon>
    </lineage>
</organism>
<name>A0A0F9QMV4_9ZZZZ</name>
<feature type="domain" description="Methyltransferase type 11" evidence="1">
    <location>
        <begin position="44"/>
        <end position="129"/>
    </location>
</feature>
<dbReference type="PANTHER" id="PTHR42912">
    <property type="entry name" value="METHYLTRANSFERASE"/>
    <property type="match status" value="1"/>
</dbReference>